<dbReference type="RefSeq" id="WP_146040653.1">
    <property type="nucleotide sequence ID" value="NZ_AP025564.1"/>
</dbReference>
<evidence type="ECO:0000256" key="4">
    <source>
        <dbReference type="ARBA" id="ARBA00023014"/>
    </source>
</evidence>
<organism evidence="6 7">
    <name type="scientific">Raoultibacter timonensis</name>
    <dbReference type="NCBI Taxonomy" id="1907662"/>
    <lineage>
        <taxon>Bacteria</taxon>
        <taxon>Bacillati</taxon>
        <taxon>Actinomycetota</taxon>
        <taxon>Coriobacteriia</taxon>
        <taxon>Eggerthellales</taxon>
        <taxon>Eggerthellaceae</taxon>
        <taxon>Raoultibacter</taxon>
    </lineage>
</organism>
<feature type="domain" description="4Fe-4S ferredoxin-type" evidence="5">
    <location>
        <begin position="73"/>
        <end position="102"/>
    </location>
</feature>
<dbReference type="Pfam" id="PF00037">
    <property type="entry name" value="Fer4"/>
    <property type="match status" value="1"/>
</dbReference>
<dbReference type="SUPFAM" id="SSF54862">
    <property type="entry name" value="4Fe-4S ferredoxins"/>
    <property type="match status" value="1"/>
</dbReference>
<evidence type="ECO:0000256" key="1">
    <source>
        <dbReference type="ARBA" id="ARBA00022485"/>
    </source>
</evidence>
<dbReference type="InterPro" id="IPR017900">
    <property type="entry name" value="4Fe4S_Fe_S_CS"/>
</dbReference>
<dbReference type="CDD" id="cd10554">
    <property type="entry name" value="HycB_like"/>
    <property type="match status" value="1"/>
</dbReference>
<reference evidence="6 7" key="1">
    <citation type="submission" date="2022-01" db="EMBL/GenBank/DDBJ databases">
        <title>Novel bile acid biosynthetic pathways are enriched in the microbiome of centenarians.</title>
        <authorList>
            <person name="Sato Y."/>
            <person name="Atarashi K."/>
            <person name="Plichta R.D."/>
            <person name="Arai Y."/>
            <person name="Sasajima S."/>
            <person name="Kearney M.S."/>
            <person name="Suda W."/>
            <person name="Takeshita K."/>
            <person name="Sasaki T."/>
            <person name="Okamoto S."/>
            <person name="Skelly N.A."/>
            <person name="Okamura Y."/>
            <person name="Vlamakis H."/>
            <person name="Li Y."/>
            <person name="Tanoue T."/>
            <person name="Takei H."/>
            <person name="Nittono H."/>
            <person name="Narushima S."/>
            <person name="Irie J."/>
            <person name="Itoh H."/>
            <person name="Moriya K."/>
            <person name="Sugiura Y."/>
            <person name="Suematsu M."/>
            <person name="Moritoki N."/>
            <person name="Shibata S."/>
            <person name="Littman R.D."/>
            <person name="Fischbach A.M."/>
            <person name="Uwamino Y."/>
            <person name="Inoue T."/>
            <person name="Honda A."/>
            <person name="Hattori M."/>
            <person name="Murai T."/>
            <person name="Xavier J.R."/>
            <person name="Hirose N."/>
            <person name="Honda K."/>
        </authorList>
    </citation>
    <scope>NUCLEOTIDE SEQUENCE [LARGE SCALE GENOMIC DNA]</scope>
    <source>
        <strain evidence="6 7">CE91-St30</strain>
    </source>
</reference>
<keyword evidence="4" id="KW-0411">Iron-sulfur</keyword>
<proteinExistence type="predicted"/>
<dbReference type="PANTHER" id="PTHR42859">
    <property type="entry name" value="OXIDOREDUCTASE"/>
    <property type="match status" value="1"/>
</dbReference>
<accession>A0ABN6MAQ4</accession>
<sequence>MNLYIVINPDLCIGCRTCEASCIGVHKKAGLQSASRLAVVETKRVSAAVMCHHCESAPCLAVCPIGVISREDGVVRVDEQRCIGCKMCAIACPYGAITPSGTSVAGVEGIRYRTPTYSASISPLLEWEIGVATCAVKCDLCAGLSASPRCVESCLTGALSLIDQGDLNAEVRGKRHHAAEELESVSVECSKVRRSQ</sequence>
<keyword evidence="2" id="KW-0479">Metal-binding</keyword>
<dbReference type="PANTHER" id="PTHR42859:SF16">
    <property type="entry name" value="FORMATE HYDROGENLYASE SUBUNIT 2-RELATED"/>
    <property type="match status" value="1"/>
</dbReference>
<dbReference type="InterPro" id="IPR017896">
    <property type="entry name" value="4Fe4S_Fe-S-bd"/>
</dbReference>
<evidence type="ECO:0000256" key="3">
    <source>
        <dbReference type="ARBA" id="ARBA00023004"/>
    </source>
</evidence>
<name>A0ABN6MAQ4_9ACTN</name>
<dbReference type="PROSITE" id="PS51379">
    <property type="entry name" value="4FE4S_FER_2"/>
    <property type="match status" value="2"/>
</dbReference>
<evidence type="ECO:0000256" key="2">
    <source>
        <dbReference type="ARBA" id="ARBA00022723"/>
    </source>
</evidence>
<evidence type="ECO:0000313" key="6">
    <source>
        <dbReference type="EMBL" id="BDE95100.1"/>
    </source>
</evidence>
<dbReference type="EMBL" id="AP025564">
    <property type="protein sequence ID" value="BDE95100.1"/>
    <property type="molecule type" value="Genomic_DNA"/>
</dbReference>
<dbReference type="InterPro" id="IPR050294">
    <property type="entry name" value="RnfB_subfamily"/>
</dbReference>
<protein>
    <submittedName>
        <fullName evidence="6">4Fe-4S ferredoxin</fullName>
    </submittedName>
</protein>
<dbReference type="PROSITE" id="PS00198">
    <property type="entry name" value="4FE4S_FER_1"/>
    <property type="match status" value="1"/>
</dbReference>
<evidence type="ECO:0000259" key="5">
    <source>
        <dbReference type="PROSITE" id="PS51379"/>
    </source>
</evidence>
<dbReference type="Gene3D" id="3.30.70.20">
    <property type="match status" value="2"/>
</dbReference>
<keyword evidence="7" id="KW-1185">Reference proteome</keyword>
<keyword evidence="1" id="KW-0004">4Fe-4S</keyword>
<evidence type="ECO:0000313" key="7">
    <source>
        <dbReference type="Proteomes" id="UP001320544"/>
    </source>
</evidence>
<feature type="domain" description="4Fe-4S ferredoxin-type" evidence="5">
    <location>
        <begin position="3"/>
        <end position="22"/>
    </location>
</feature>
<gene>
    <name evidence="6" type="ORF">CE91St30_04330</name>
</gene>
<dbReference type="Proteomes" id="UP001320544">
    <property type="component" value="Chromosome"/>
</dbReference>
<keyword evidence="3" id="KW-0408">Iron</keyword>